<proteinExistence type="predicted"/>
<dbReference type="AlphaFoldDB" id="E6TPF8"/>
<dbReference type="KEGG" id="msp:Mspyr1_40730"/>
<accession>E6TPF8</accession>
<dbReference type="HOGENOM" id="CLU_2207092_0_0_11"/>
<dbReference type="RefSeq" id="WP_013472498.1">
    <property type="nucleotide sequence ID" value="NC_014814.1"/>
</dbReference>
<dbReference type="EMBL" id="CP002385">
    <property type="protein sequence ID" value="ADU00660.1"/>
    <property type="molecule type" value="Genomic_DNA"/>
</dbReference>
<sequence>MSSTVVALAVIVGVCALHARARRHAGWTASARGRFLMCLGYPTSAVAAYWLTTASTGWEWALGAGWTLAAAASLATGEAALRRVVREHAETAMAMETVEPSTGVVHL</sequence>
<dbReference type="Proteomes" id="UP000008916">
    <property type="component" value="Chromosome"/>
</dbReference>
<reference evidence="1 2" key="1">
    <citation type="journal article" date="2011" name="Stand. Genomic Sci.">
        <title>Complete genome sequence of Mycobacterium sp. strain (Spyr1) and reclassification to Mycobacterium gilvum Spyr1.</title>
        <authorList>
            <person name="Kallimanis A."/>
            <person name="Karabika E."/>
            <person name="Mavromatis K."/>
            <person name="Lapidus A."/>
            <person name="Labutti K.M."/>
            <person name="Liolios K."/>
            <person name="Ivanova N."/>
            <person name="Goodwin L."/>
            <person name="Woyke T."/>
            <person name="Velentzas A.D."/>
            <person name="Perisynakis A."/>
            <person name="Ouzounis C.C."/>
            <person name="Kyrpides N.C."/>
            <person name="Koukkou A.I."/>
            <person name="Drainas C."/>
        </authorList>
    </citation>
    <scope>NUCLEOTIDE SEQUENCE [LARGE SCALE GENOMIC DNA]</scope>
    <source>
        <strain evidence="2">DSM 45189 / LMG 24558 / Spyr1</strain>
    </source>
</reference>
<organism evidence="1 2">
    <name type="scientific">Mycolicibacterium gilvum (strain DSM 45189 / LMG 24558 / Spyr1)</name>
    <name type="common">Mycobacterium gilvum</name>
    <dbReference type="NCBI Taxonomy" id="278137"/>
    <lineage>
        <taxon>Bacteria</taxon>
        <taxon>Bacillati</taxon>
        <taxon>Actinomycetota</taxon>
        <taxon>Actinomycetes</taxon>
        <taxon>Mycobacteriales</taxon>
        <taxon>Mycobacteriaceae</taxon>
        <taxon>Mycolicibacterium</taxon>
    </lineage>
</organism>
<gene>
    <name evidence="1" type="ordered locus">Mspyr1_40730</name>
</gene>
<name>E6TPF8_MYCSR</name>
<evidence type="ECO:0000313" key="1">
    <source>
        <dbReference type="EMBL" id="ADU00660.1"/>
    </source>
</evidence>
<evidence type="ECO:0000313" key="2">
    <source>
        <dbReference type="Proteomes" id="UP000008916"/>
    </source>
</evidence>
<keyword evidence="2" id="KW-1185">Reference proteome</keyword>
<protein>
    <submittedName>
        <fullName evidence="1">Uncharacterized protein</fullName>
    </submittedName>
</protein>